<dbReference type="PANTHER" id="PTHR11257">
    <property type="entry name" value="CHEMOSENSORY PROTEIN-RELATED"/>
    <property type="match status" value="1"/>
</dbReference>
<dbReference type="PANTHER" id="PTHR11257:SF12">
    <property type="entry name" value="EJACULATORY BULB-SPECIFIC PROTEIN 3-RELATED"/>
    <property type="match status" value="1"/>
</dbReference>
<sequence length="120" mass="13864">MKVFLITLCLAFAAMAEDKYESVNDDFDINKVLKNDRLLNSYVKCLLDKGPCTPEVKQVKDKLPEALATHCAKCTDKQKQMGKQLAQEVKNNRPELWQELVHKYDPKGKHQEAFKDFFES</sequence>
<proteinExistence type="evidence at transcript level"/>
<protein>
    <submittedName>
        <fullName evidence="2">Chemosensory protein</fullName>
    </submittedName>
</protein>
<evidence type="ECO:0000256" key="1">
    <source>
        <dbReference type="SAM" id="SignalP"/>
    </source>
</evidence>
<evidence type="ECO:0000313" key="2">
    <source>
        <dbReference type="EMBL" id="AII01021.1"/>
    </source>
</evidence>
<organism evidence="2">
    <name type="scientific">Dendrolimus houi</name>
    <dbReference type="NCBI Taxonomy" id="765132"/>
    <lineage>
        <taxon>Eukaryota</taxon>
        <taxon>Metazoa</taxon>
        <taxon>Ecdysozoa</taxon>
        <taxon>Arthropoda</taxon>
        <taxon>Hexapoda</taxon>
        <taxon>Insecta</taxon>
        <taxon>Pterygota</taxon>
        <taxon>Neoptera</taxon>
        <taxon>Endopterygota</taxon>
        <taxon>Lepidoptera</taxon>
        <taxon>Glossata</taxon>
        <taxon>Ditrysia</taxon>
        <taxon>Bombycoidea</taxon>
        <taxon>Lasiocampidae</taxon>
        <taxon>Dendrolimus</taxon>
    </lineage>
</organism>
<reference evidence="2" key="1">
    <citation type="journal article" date="2014" name="Insect Biochem. Mol. Biol.">
        <title>Antennal transcriptome analysis and comparison of olfactory genes in two sympatric defoliators, Dendrolimus houi and Dendrolimus kikuchii (Lepidoptera: Lasiocampidae).</title>
        <authorList>
            <person name="Zhang S."/>
            <person name="Zhang Z."/>
            <person name="Wang H."/>
            <person name="Kong X."/>
        </authorList>
    </citation>
    <scope>NUCLEOTIDE SEQUENCE</scope>
</reference>
<dbReference type="Gene3D" id="1.10.2080.10">
    <property type="entry name" value="Insect odorant-binding protein A10/Ejaculatory bulb-specific protein 3"/>
    <property type="match status" value="1"/>
</dbReference>
<dbReference type="InterPro" id="IPR005055">
    <property type="entry name" value="A10/PebIII"/>
</dbReference>
<accession>A0A076E5T6</accession>
<gene>
    <name evidence="2" type="primary">CSP11</name>
</gene>
<dbReference type="SUPFAM" id="SSF100910">
    <property type="entry name" value="Chemosensory protein Csp2"/>
    <property type="match status" value="1"/>
</dbReference>
<keyword evidence="1" id="KW-0732">Signal</keyword>
<feature type="signal peptide" evidence="1">
    <location>
        <begin position="1"/>
        <end position="16"/>
    </location>
</feature>
<dbReference type="InterPro" id="IPR036682">
    <property type="entry name" value="OS_D_A10/PebIII_sf"/>
</dbReference>
<dbReference type="AlphaFoldDB" id="A0A076E5T6"/>
<dbReference type="EMBL" id="KF487623">
    <property type="protein sequence ID" value="AII01021.1"/>
    <property type="molecule type" value="mRNA"/>
</dbReference>
<feature type="chain" id="PRO_5001711369" evidence="1">
    <location>
        <begin position="17"/>
        <end position="120"/>
    </location>
</feature>
<dbReference type="Pfam" id="PF03392">
    <property type="entry name" value="OS-D"/>
    <property type="match status" value="1"/>
</dbReference>
<name>A0A076E5T6_9NEOP</name>